<protein>
    <submittedName>
        <fullName evidence="2">Uncharacterized protein</fullName>
    </submittedName>
</protein>
<dbReference type="AlphaFoldDB" id="A0A0F9A805"/>
<dbReference type="Gene3D" id="3.40.50.300">
    <property type="entry name" value="P-loop containing nucleotide triphosphate hydrolases"/>
    <property type="match status" value="1"/>
</dbReference>
<feature type="non-terminal residue" evidence="2">
    <location>
        <position position="209"/>
    </location>
</feature>
<name>A0A0F9A805_9ZZZZ</name>
<evidence type="ECO:0000256" key="1">
    <source>
        <dbReference type="SAM" id="MobiDB-lite"/>
    </source>
</evidence>
<evidence type="ECO:0000313" key="2">
    <source>
        <dbReference type="EMBL" id="KKK68321.1"/>
    </source>
</evidence>
<dbReference type="Pfam" id="PF13481">
    <property type="entry name" value="AAA_25"/>
    <property type="match status" value="1"/>
</dbReference>
<feature type="region of interest" description="Disordered" evidence="1">
    <location>
        <begin position="1"/>
        <end position="21"/>
    </location>
</feature>
<proteinExistence type="predicted"/>
<comment type="caution">
    <text evidence="2">The sequence shown here is derived from an EMBL/GenBank/DDBJ whole genome shotgun (WGS) entry which is preliminary data.</text>
</comment>
<dbReference type="InterPro" id="IPR027417">
    <property type="entry name" value="P-loop_NTPase"/>
</dbReference>
<reference evidence="2" key="1">
    <citation type="journal article" date="2015" name="Nature">
        <title>Complex archaea that bridge the gap between prokaryotes and eukaryotes.</title>
        <authorList>
            <person name="Spang A."/>
            <person name="Saw J.H."/>
            <person name="Jorgensen S.L."/>
            <person name="Zaremba-Niedzwiedzka K."/>
            <person name="Martijn J."/>
            <person name="Lind A.E."/>
            <person name="van Eijk R."/>
            <person name="Schleper C."/>
            <person name="Guy L."/>
            <person name="Ettema T.J."/>
        </authorList>
    </citation>
    <scope>NUCLEOTIDE SEQUENCE</scope>
</reference>
<dbReference type="EMBL" id="LAZR01059192">
    <property type="protein sequence ID" value="KKK68321.1"/>
    <property type="molecule type" value="Genomic_DNA"/>
</dbReference>
<sequence length="209" mass="23793">MPIYRADDLRDNPPTKEPSLIGDGLLPHTGMMMLIGQTEAGKSILAFDMAFSLALKEPLFGAYYKRHGEENVPYFPVKKPCKVLYLDSELGPSGCHQRLLNFYAARSPDTNLDDYLHIVSGDYKPLLIHETRTDNSVAYNNLKELIKDISPAVLIIDHLGDYHLMDEDSNLMRIILKGLRQLQYEHKFAVIILHHESDKQIFTIKGELI</sequence>
<dbReference type="SUPFAM" id="SSF52540">
    <property type="entry name" value="P-loop containing nucleoside triphosphate hydrolases"/>
    <property type="match status" value="1"/>
</dbReference>
<feature type="compositionally biased region" description="Basic and acidic residues" evidence="1">
    <location>
        <begin position="1"/>
        <end position="14"/>
    </location>
</feature>
<gene>
    <name evidence="2" type="ORF">LCGC14_2945230</name>
</gene>
<accession>A0A0F9A805</accession>
<organism evidence="2">
    <name type="scientific">marine sediment metagenome</name>
    <dbReference type="NCBI Taxonomy" id="412755"/>
    <lineage>
        <taxon>unclassified sequences</taxon>
        <taxon>metagenomes</taxon>
        <taxon>ecological metagenomes</taxon>
    </lineage>
</organism>